<dbReference type="InterPro" id="IPR037522">
    <property type="entry name" value="HD_GYP_dom"/>
</dbReference>
<keyword evidence="3" id="KW-1185">Reference proteome</keyword>
<dbReference type="AlphaFoldDB" id="A0A7D5VBQ8"/>
<dbReference type="InterPro" id="IPR036641">
    <property type="entry name" value="HPT_dom_sf"/>
</dbReference>
<gene>
    <name evidence="2" type="ORF">HZU75_16405</name>
</gene>
<dbReference type="SUPFAM" id="SSF109604">
    <property type="entry name" value="HD-domain/PDEase-like"/>
    <property type="match status" value="1"/>
</dbReference>
<dbReference type="Gene3D" id="1.10.3210.10">
    <property type="entry name" value="Hypothetical protein af1432"/>
    <property type="match status" value="1"/>
</dbReference>
<name>A0A7D5VBQ8_9NEIS</name>
<evidence type="ECO:0000313" key="3">
    <source>
        <dbReference type="Proteomes" id="UP000510822"/>
    </source>
</evidence>
<dbReference type="SUPFAM" id="SSF47226">
    <property type="entry name" value="Histidine-containing phosphotransfer domain, HPT domain"/>
    <property type="match status" value="1"/>
</dbReference>
<dbReference type="InterPro" id="IPR003607">
    <property type="entry name" value="HD/PDEase_dom"/>
</dbReference>
<accession>A0A7D5VBQ8</accession>
<reference evidence="2 3" key="1">
    <citation type="journal article" date="2016" name="Int. J. Syst. Evol. Microbiol.">
        <title>Chitinibacter fontanus sp. nov., isolated from a spring.</title>
        <authorList>
            <person name="Sheu S.Y."/>
            <person name="Li Y.S."/>
            <person name="Young C.C."/>
            <person name="Chen W.M."/>
        </authorList>
    </citation>
    <scope>NUCLEOTIDE SEQUENCE [LARGE SCALE GENOMIC DNA]</scope>
    <source>
        <strain evidence="2 3">STM-7</strain>
    </source>
</reference>
<dbReference type="RefSeq" id="WP_180307047.1">
    <property type="nucleotide sequence ID" value="NZ_CP058952.1"/>
</dbReference>
<dbReference type="KEGG" id="cfon:HZU75_16405"/>
<dbReference type="Proteomes" id="UP000510822">
    <property type="component" value="Chromosome"/>
</dbReference>
<dbReference type="Gene3D" id="1.20.120.160">
    <property type="entry name" value="HPT domain"/>
    <property type="match status" value="1"/>
</dbReference>
<sequence length="390" mass="44163">MLFQDNLRHDLSANGITALRDFCDSLVDIISDMERHIAQLNRTPSDIVQIQALFKELNQLKHNAITCQLSSIVSYLQPLEDLASEIRARKVEYIQLIGEMILLCIDRLQLVLEDVQQDGDSEALHLDEICGAMAELPGSAQADLVQKTINMIEMISGHKVANNYIQEIIIDLDDYLLETFAAPTSSSTSTPAPSPIAIIPHDDWPLFRQLAQLLEHRSHHWDGRTERNLWLARQTNLHAGEAIDPLQLDVAVVLHDIGMAFLPDKLWNKQGKLTELEIRVLREHPDLGASLLERMPGWESAVEMIHQHHERIDGSGYPLGLIDPAICTGAKLLAIIDAFESMTHERGDRYLRRSMLRAVSEINASENLFDRFWVGHFNAVVKQLIQQQQH</sequence>
<organism evidence="2 3">
    <name type="scientific">Chitinibacter fontanus</name>
    <dbReference type="NCBI Taxonomy" id="1737446"/>
    <lineage>
        <taxon>Bacteria</taxon>
        <taxon>Pseudomonadati</taxon>
        <taxon>Pseudomonadota</taxon>
        <taxon>Betaproteobacteria</taxon>
        <taxon>Neisseriales</taxon>
        <taxon>Chitinibacteraceae</taxon>
        <taxon>Chitinibacter</taxon>
    </lineage>
</organism>
<proteinExistence type="predicted"/>
<dbReference type="PANTHER" id="PTHR43155">
    <property type="entry name" value="CYCLIC DI-GMP PHOSPHODIESTERASE PA4108-RELATED"/>
    <property type="match status" value="1"/>
</dbReference>
<dbReference type="GO" id="GO:0000160">
    <property type="term" value="P:phosphorelay signal transduction system"/>
    <property type="evidence" value="ECO:0007669"/>
    <property type="project" value="InterPro"/>
</dbReference>
<feature type="domain" description="HD-GYP" evidence="1">
    <location>
        <begin position="199"/>
        <end position="390"/>
    </location>
</feature>
<dbReference type="PROSITE" id="PS51832">
    <property type="entry name" value="HD_GYP"/>
    <property type="match status" value="1"/>
</dbReference>
<dbReference type="Pfam" id="PF13487">
    <property type="entry name" value="HD_5"/>
    <property type="match status" value="1"/>
</dbReference>
<dbReference type="GO" id="GO:0008081">
    <property type="term" value="F:phosphoric diester hydrolase activity"/>
    <property type="evidence" value="ECO:0007669"/>
    <property type="project" value="UniProtKB-ARBA"/>
</dbReference>
<dbReference type="PANTHER" id="PTHR43155:SF2">
    <property type="entry name" value="CYCLIC DI-GMP PHOSPHODIESTERASE PA4108"/>
    <property type="match status" value="1"/>
</dbReference>
<dbReference type="EMBL" id="CP058952">
    <property type="protein sequence ID" value="QLI82975.1"/>
    <property type="molecule type" value="Genomic_DNA"/>
</dbReference>
<protein>
    <submittedName>
        <fullName evidence="2">HD domain-containing protein</fullName>
    </submittedName>
</protein>
<dbReference type="CDD" id="cd00077">
    <property type="entry name" value="HDc"/>
    <property type="match status" value="1"/>
</dbReference>
<evidence type="ECO:0000313" key="2">
    <source>
        <dbReference type="EMBL" id="QLI82975.1"/>
    </source>
</evidence>
<evidence type="ECO:0000259" key="1">
    <source>
        <dbReference type="PROSITE" id="PS51832"/>
    </source>
</evidence>